<protein>
    <submittedName>
        <fullName evidence="1">Uncharacterized protein</fullName>
    </submittedName>
</protein>
<proteinExistence type="predicted"/>
<dbReference type="RefSeq" id="WP_310374958.1">
    <property type="nucleotide sequence ID" value="NZ_JAVDYB010000001.1"/>
</dbReference>
<name>A0AAE3YXR3_9ACTN</name>
<sequence>MFAIDCPQHDSRVLVTERRIRSIDNTEQGIRLDVECWCGRHVTLRTGRRISTGRADALAVAR</sequence>
<reference evidence="1" key="1">
    <citation type="submission" date="2023-07" db="EMBL/GenBank/DDBJ databases">
        <title>Sequencing the genomes of 1000 actinobacteria strains.</title>
        <authorList>
            <person name="Klenk H.-P."/>
        </authorList>
    </citation>
    <scope>NUCLEOTIDE SEQUENCE</scope>
    <source>
        <strain evidence="1">DSM 44707</strain>
    </source>
</reference>
<dbReference type="AlphaFoldDB" id="A0AAE3YXR3"/>
<evidence type="ECO:0000313" key="2">
    <source>
        <dbReference type="Proteomes" id="UP001183643"/>
    </source>
</evidence>
<organism evidence="1 2">
    <name type="scientific">Catenuloplanes atrovinosus</name>
    <dbReference type="NCBI Taxonomy" id="137266"/>
    <lineage>
        <taxon>Bacteria</taxon>
        <taxon>Bacillati</taxon>
        <taxon>Actinomycetota</taxon>
        <taxon>Actinomycetes</taxon>
        <taxon>Micromonosporales</taxon>
        <taxon>Micromonosporaceae</taxon>
        <taxon>Catenuloplanes</taxon>
    </lineage>
</organism>
<evidence type="ECO:0000313" key="1">
    <source>
        <dbReference type="EMBL" id="MDR7280525.1"/>
    </source>
</evidence>
<dbReference type="EMBL" id="JAVDYB010000001">
    <property type="protein sequence ID" value="MDR7280525.1"/>
    <property type="molecule type" value="Genomic_DNA"/>
</dbReference>
<keyword evidence="2" id="KW-1185">Reference proteome</keyword>
<accession>A0AAE3YXR3</accession>
<gene>
    <name evidence="1" type="ORF">J2S41_007303</name>
</gene>
<comment type="caution">
    <text evidence="1">The sequence shown here is derived from an EMBL/GenBank/DDBJ whole genome shotgun (WGS) entry which is preliminary data.</text>
</comment>
<dbReference type="Proteomes" id="UP001183643">
    <property type="component" value="Unassembled WGS sequence"/>
</dbReference>